<proteinExistence type="predicted"/>
<protein>
    <submittedName>
        <fullName evidence="1">Uncharacterized protein</fullName>
    </submittedName>
</protein>
<accession>A0A0D2PD38</accession>
<keyword evidence="2" id="KW-1185">Reference proteome</keyword>
<name>A0A0D2PD38_HYPSF</name>
<dbReference type="InterPro" id="IPR027417">
    <property type="entry name" value="P-loop_NTPase"/>
</dbReference>
<dbReference type="EMBL" id="KN817520">
    <property type="protein sequence ID" value="KJA28729.1"/>
    <property type="molecule type" value="Genomic_DNA"/>
</dbReference>
<dbReference type="Proteomes" id="UP000054270">
    <property type="component" value="Unassembled WGS sequence"/>
</dbReference>
<dbReference type="OrthoDB" id="5061070at2759"/>
<reference evidence="2" key="1">
    <citation type="submission" date="2014-04" db="EMBL/GenBank/DDBJ databases">
        <title>Evolutionary Origins and Diversification of the Mycorrhizal Mutualists.</title>
        <authorList>
            <consortium name="DOE Joint Genome Institute"/>
            <consortium name="Mycorrhizal Genomics Consortium"/>
            <person name="Kohler A."/>
            <person name="Kuo A."/>
            <person name="Nagy L.G."/>
            <person name="Floudas D."/>
            <person name="Copeland A."/>
            <person name="Barry K.W."/>
            <person name="Cichocki N."/>
            <person name="Veneault-Fourrey C."/>
            <person name="LaButti K."/>
            <person name="Lindquist E.A."/>
            <person name="Lipzen A."/>
            <person name="Lundell T."/>
            <person name="Morin E."/>
            <person name="Murat C."/>
            <person name="Riley R."/>
            <person name="Ohm R."/>
            <person name="Sun H."/>
            <person name="Tunlid A."/>
            <person name="Henrissat B."/>
            <person name="Grigoriev I.V."/>
            <person name="Hibbett D.S."/>
            <person name="Martin F."/>
        </authorList>
    </citation>
    <scope>NUCLEOTIDE SEQUENCE [LARGE SCALE GENOMIC DNA]</scope>
    <source>
        <strain evidence="2">FD-334 SS-4</strain>
    </source>
</reference>
<dbReference type="AlphaFoldDB" id="A0A0D2PD38"/>
<evidence type="ECO:0000313" key="1">
    <source>
        <dbReference type="EMBL" id="KJA28729.1"/>
    </source>
</evidence>
<dbReference type="Gene3D" id="3.40.50.300">
    <property type="entry name" value="P-loop containing nucleotide triphosphate hydrolases"/>
    <property type="match status" value="2"/>
</dbReference>
<organism evidence="1 2">
    <name type="scientific">Hypholoma sublateritium (strain FD-334 SS-4)</name>
    <dbReference type="NCBI Taxonomy" id="945553"/>
    <lineage>
        <taxon>Eukaryota</taxon>
        <taxon>Fungi</taxon>
        <taxon>Dikarya</taxon>
        <taxon>Basidiomycota</taxon>
        <taxon>Agaricomycotina</taxon>
        <taxon>Agaricomycetes</taxon>
        <taxon>Agaricomycetidae</taxon>
        <taxon>Agaricales</taxon>
        <taxon>Agaricineae</taxon>
        <taxon>Strophariaceae</taxon>
        <taxon>Hypholoma</taxon>
    </lineage>
</organism>
<gene>
    <name evidence="1" type="ORF">HYPSUDRAFT_33073</name>
</gene>
<sequence length="113" mass="12503">MMCGVPLPRAAGTCTRCPTECRLSYSDAPWQYTVSLHVITDANGLPLGQARNEQFGTNNLVERLGTGLADLISQRLPQVQDEVDKSIMSTRALLAQLPRPPFTDTRSERTTWV</sequence>
<evidence type="ECO:0000313" key="2">
    <source>
        <dbReference type="Proteomes" id="UP000054270"/>
    </source>
</evidence>
<dbReference type="STRING" id="945553.A0A0D2PD38"/>